<evidence type="ECO:0000313" key="9">
    <source>
        <dbReference type="EMBL" id="PKU67923.1"/>
    </source>
</evidence>
<comment type="subcellular location">
    <subcellularLocation>
        <location evidence="6">Secreted</location>
        <location evidence="6">Cell wall</location>
    </subcellularLocation>
    <subcellularLocation>
        <location evidence="6">Membrane</location>
        <topology evidence="6">Peripheral membrane protein</topology>
    </subcellularLocation>
</comment>
<dbReference type="GO" id="GO:0005576">
    <property type="term" value="C:extracellular region"/>
    <property type="evidence" value="ECO:0007669"/>
    <property type="project" value="InterPro"/>
</dbReference>
<keyword evidence="5" id="KW-0472">Membrane</keyword>
<organism evidence="9 10">
    <name type="scientific">Dendrobium catenatum</name>
    <dbReference type="NCBI Taxonomy" id="906689"/>
    <lineage>
        <taxon>Eukaryota</taxon>
        <taxon>Viridiplantae</taxon>
        <taxon>Streptophyta</taxon>
        <taxon>Embryophyta</taxon>
        <taxon>Tracheophyta</taxon>
        <taxon>Spermatophyta</taxon>
        <taxon>Magnoliopsida</taxon>
        <taxon>Liliopsida</taxon>
        <taxon>Asparagales</taxon>
        <taxon>Orchidaceae</taxon>
        <taxon>Epidendroideae</taxon>
        <taxon>Malaxideae</taxon>
        <taxon>Dendrobiinae</taxon>
        <taxon>Dendrobium</taxon>
    </lineage>
</organism>
<dbReference type="PRINTS" id="PR01226">
    <property type="entry name" value="EXPANSIN"/>
</dbReference>
<protein>
    <recommendedName>
        <fullName evidence="6">Expansin</fullName>
    </recommendedName>
</protein>
<dbReference type="SUPFAM" id="SSF50685">
    <property type="entry name" value="Barwin-like endoglucanases"/>
    <property type="match status" value="1"/>
</dbReference>
<feature type="chain" id="PRO_5015211869" description="Expansin" evidence="6">
    <location>
        <begin position="29"/>
        <end position="294"/>
    </location>
</feature>
<reference evidence="9 10" key="2">
    <citation type="journal article" date="2017" name="Nature">
        <title>The Apostasia genome and the evolution of orchids.</title>
        <authorList>
            <person name="Zhang G.Q."/>
            <person name="Liu K.W."/>
            <person name="Li Z."/>
            <person name="Lohaus R."/>
            <person name="Hsiao Y.Y."/>
            <person name="Niu S.C."/>
            <person name="Wang J.Y."/>
            <person name="Lin Y.C."/>
            <person name="Xu Q."/>
            <person name="Chen L.J."/>
            <person name="Yoshida K."/>
            <person name="Fujiwara S."/>
            <person name="Wang Z.W."/>
            <person name="Zhang Y.Q."/>
            <person name="Mitsuda N."/>
            <person name="Wang M."/>
            <person name="Liu G.H."/>
            <person name="Pecoraro L."/>
            <person name="Huang H.X."/>
            <person name="Xiao X.J."/>
            <person name="Lin M."/>
            <person name="Wu X.Y."/>
            <person name="Wu W.L."/>
            <person name="Chen Y.Y."/>
            <person name="Chang S.B."/>
            <person name="Sakamoto S."/>
            <person name="Ohme-Takagi M."/>
            <person name="Yagi M."/>
            <person name="Zeng S.J."/>
            <person name="Shen C.Y."/>
            <person name="Yeh C.M."/>
            <person name="Luo Y.B."/>
            <person name="Tsai W.C."/>
            <person name="Van de Peer Y."/>
            <person name="Liu Z.J."/>
        </authorList>
    </citation>
    <scope>NUCLEOTIDE SEQUENCE [LARGE SCALE GENOMIC DNA]</scope>
    <source>
        <tissue evidence="9">The whole plant</tissue>
    </source>
</reference>
<evidence type="ECO:0000259" key="8">
    <source>
        <dbReference type="PROSITE" id="PS50843"/>
    </source>
</evidence>
<dbReference type="PRINTS" id="PR01225">
    <property type="entry name" value="EXPANSNFAMLY"/>
</dbReference>
<dbReference type="Pfam" id="PF03330">
    <property type="entry name" value="DPBB_1"/>
    <property type="match status" value="1"/>
</dbReference>
<dbReference type="SMART" id="SM00837">
    <property type="entry name" value="DPBB_1"/>
    <property type="match status" value="1"/>
</dbReference>
<keyword evidence="6" id="KW-0961">Cell wall biogenesis/degradation</keyword>
<keyword evidence="2 6" id="KW-0134">Cell wall</keyword>
<dbReference type="Gene3D" id="2.60.40.760">
    <property type="entry name" value="Expansin, cellulose-binding-like domain"/>
    <property type="match status" value="1"/>
</dbReference>
<keyword evidence="4 6" id="KW-0732">Signal</keyword>
<dbReference type="Gene3D" id="2.40.40.10">
    <property type="entry name" value="RlpA-like domain"/>
    <property type="match status" value="1"/>
</dbReference>
<evidence type="ECO:0000256" key="3">
    <source>
        <dbReference type="ARBA" id="ARBA00022525"/>
    </source>
</evidence>
<dbReference type="InterPro" id="IPR007118">
    <property type="entry name" value="Expan_Lol_pI"/>
</dbReference>
<keyword evidence="3 6" id="KW-0964">Secreted</keyword>
<dbReference type="InterPro" id="IPR009009">
    <property type="entry name" value="RlpA-like_DPBB"/>
</dbReference>
<reference evidence="9 10" key="1">
    <citation type="journal article" date="2016" name="Sci. Rep.">
        <title>The Dendrobium catenatum Lindl. genome sequence provides insights into polysaccharide synthase, floral development and adaptive evolution.</title>
        <authorList>
            <person name="Zhang G.Q."/>
            <person name="Xu Q."/>
            <person name="Bian C."/>
            <person name="Tsai W.C."/>
            <person name="Yeh C.M."/>
            <person name="Liu K.W."/>
            <person name="Yoshida K."/>
            <person name="Zhang L.S."/>
            <person name="Chang S.B."/>
            <person name="Chen F."/>
            <person name="Shi Y."/>
            <person name="Su Y.Y."/>
            <person name="Zhang Y.Q."/>
            <person name="Chen L.J."/>
            <person name="Yin Y."/>
            <person name="Lin M."/>
            <person name="Huang H."/>
            <person name="Deng H."/>
            <person name="Wang Z.W."/>
            <person name="Zhu S.L."/>
            <person name="Zhao X."/>
            <person name="Deng C."/>
            <person name="Niu S.C."/>
            <person name="Huang J."/>
            <person name="Wang M."/>
            <person name="Liu G.H."/>
            <person name="Yang H.J."/>
            <person name="Xiao X.J."/>
            <person name="Hsiao Y.Y."/>
            <person name="Wu W.L."/>
            <person name="Chen Y.Y."/>
            <person name="Mitsuda N."/>
            <person name="Ohme-Takagi M."/>
            <person name="Luo Y.B."/>
            <person name="Van de Peer Y."/>
            <person name="Liu Z.J."/>
        </authorList>
    </citation>
    <scope>NUCLEOTIDE SEQUENCE [LARGE SCALE GENOMIC DNA]</scope>
    <source>
        <tissue evidence="9">The whole plant</tissue>
    </source>
</reference>
<dbReference type="InterPro" id="IPR007112">
    <property type="entry name" value="Expansin/allergen_DPBB_dom"/>
</dbReference>
<dbReference type="CDD" id="cd22274">
    <property type="entry name" value="DPBB_EXPA_N"/>
    <property type="match status" value="1"/>
</dbReference>
<dbReference type="PROSITE" id="PS50843">
    <property type="entry name" value="EXPANSIN_CBD"/>
    <property type="match status" value="1"/>
</dbReference>
<evidence type="ECO:0000256" key="1">
    <source>
        <dbReference type="ARBA" id="ARBA00005392"/>
    </source>
</evidence>
<comment type="similarity">
    <text evidence="1 6">Belongs to the expansin family. Expansin A subfamily.</text>
</comment>
<dbReference type="GO" id="GO:0009664">
    <property type="term" value="P:plant-type cell wall organization"/>
    <property type="evidence" value="ECO:0007669"/>
    <property type="project" value="InterPro"/>
</dbReference>
<dbReference type="Proteomes" id="UP000233837">
    <property type="component" value="Unassembled WGS sequence"/>
</dbReference>
<proteinExistence type="inferred from homology"/>
<dbReference type="STRING" id="906689.A0A2I0VWY3"/>
<evidence type="ECO:0000256" key="5">
    <source>
        <dbReference type="ARBA" id="ARBA00023136"/>
    </source>
</evidence>
<evidence type="ECO:0000313" key="10">
    <source>
        <dbReference type="Proteomes" id="UP000233837"/>
    </source>
</evidence>
<dbReference type="InterPro" id="IPR036749">
    <property type="entry name" value="Expansin_CBD_sf"/>
</dbReference>
<accession>A0A2I0VWY3</accession>
<dbReference type="InterPro" id="IPR036908">
    <property type="entry name" value="RlpA-like_sf"/>
</dbReference>
<feature type="domain" description="Expansin-like CBD" evidence="8">
    <location>
        <begin position="210"/>
        <end position="289"/>
    </location>
</feature>
<evidence type="ECO:0000256" key="2">
    <source>
        <dbReference type="ARBA" id="ARBA00022512"/>
    </source>
</evidence>
<sequence>MAKSLRVFYRATRAFLFFFLLLLTKASGQHHHHDRTGELRRAFLNRKPGPYSARPRHRYHGKFEPGPWYPAHATFYGGSDGSQTREGACGYWDTVAQGYGLQTAALSSALFNDGLSCGACYEIKCVDDPKWCNAGEPSLFVTATNLCPPNYNLPGDNGGWCNPPRPHFDLTQPAFLHIAQYQAGIVPVSYRRVPCKKEGGIRFTLTGNRYFNLILVWNVAGAGDVRRVQVKGHRLPWITLSHNWGQYWQTDAILVGRSLTFRVTGGDGRRSTSWHAVPSKWQFGQTFEGKNFRF</sequence>
<dbReference type="SUPFAM" id="SSF49590">
    <property type="entry name" value="PHL pollen allergen"/>
    <property type="match status" value="1"/>
</dbReference>
<dbReference type="InterPro" id="IPR007117">
    <property type="entry name" value="Expansin_CBD"/>
</dbReference>
<feature type="signal peptide" evidence="6">
    <location>
        <begin position="1"/>
        <end position="28"/>
    </location>
</feature>
<evidence type="ECO:0000256" key="6">
    <source>
        <dbReference type="RuleBase" id="RU365023"/>
    </source>
</evidence>
<name>A0A2I0VWY3_9ASPA</name>
<gene>
    <name evidence="9" type="primary">EXPA4</name>
    <name evidence="9" type="ORF">MA16_Dca006958</name>
</gene>
<dbReference type="Pfam" id="PF01357">
    <property type="entry name" value="Expansin_C"/>
    <property type="match status" value="1"/>
</dbReference>
<keyword evidence="10" id="KW-1185">Reference proteome</keyword>
<dbReference type="AlphaFoldDB" id="A0A2I0VWY3"/>
<dbReference type="EMBL" id="KZ503159">
    <property type="protein sequence ID" value="PKU67923.1"/>
    <property type="molecule type" value="Genomic_DNA"/>
</dbReference>
<dbReference type="PROSITE" id="PS50842">
    <property type="entry name" value="EXPANSIN_EG45"/>
    <property type="match status" value="1"/>
</dbReference>
<evidence type="ECO:0000256" key="4">
    <source>
        <dbReference type="ARBA" id="ARBA00022729"/>
    </source>
</evidence>
<evidence type="ECO:0000259" key="7">
    <source>
        <dbReference type="PROSITE" id="PS50842"/>
    </source>
</evidence>
<dbReference type="PANTHER" id="PTHR31867">
    <property type="entry name" value="EXPANSIN-A15"/>
    <property type="match status" value="1"/>
</dbReference>
<feature type="domain" description="Expansin-like EG45" evidence="7">
    <location>
        <begin position="86"/>
        <end position="200"/>
    </location>
</feature>
<comment type="function">
    <text evidence="6">Causes loosening and extension of plant cell walls by disrupting non-covalent bonding between cellulose microfibrils and matrix glucans. No enzymatic activity has been found.</text>
</comment>
<dbReference type="InterPro" id="IPR002963">
    <property type="entry name" value="Expansin"/>
</dbReference>
<dbReference type="GO" id="GO:0016020">
    <property type="term" value="C:membrane"/>
    <property type="evidence" value="ECO:0007669"/>
    <property type="project" value="UniProtKB-SubCell"/>
</dbReference>